<name>A0A553V7F9_9DEIO</name>
<comment type="caution">
    <text evidence="2">The sequence shown here is derived from an EMBL/GenBank/DDBJ whole genome shotgun (WGS) entry which is preliminary data.</text>
</comment>
<proteinExistence type="predicted"/>
<keyword evidence="3" id="KW-1185">Reference proteome</keyword>
<keyword evidence="1" id="KW-0732">Signal</keyword>
<sequence length="181" mass="19456">MKFHALLAPALRFALTGAALLGVSAQAQTAAGQTPLVKVTDAKLPFDVSLPRGWVGLNLKDGLGGITIASQPQPPAALMRLLYIPKNGKKVDLKSEFSSFEKAVEGSGSALTFKGEKLANYGGVSGLMRQYVITSKEGTLVMRVWFGNGAKNFYSFQLTVPSQAFERVNKTFEQVLATIKF</sequence>
<dbReference type="EMBL" id="VKDB01000001">
    <property type="protein sequence ID" value="TSA88121.1"/>
    <property type="molecule type" value="Genomic_DNA"/>
</dbReference>
<evidence type="ECO:0008006" key="4">
    <source>
        <dbReference type="Google" id="ProtNLM"/>
    </source>
</evidence>
<accession>A0A553V7F9</accession>
<dbReference type="RefSeq" id="WP_143719284.1">
    <property type="nucleotide sequence ID" value="NZ_VKDB01000001.1"/>
</dbReference>
<feature type="signal peptide" evidence="1">
    <location>
        <begin position="1"/>
        <end position="29"/>
    </location>
</feature>
<evidence type="ECO:0000256" key="1">
    <source>
        <dbReference type="SAM" id="SignalP"/>
    </source>
</evidence>
<evidence type="ECO:0000313" key="3">
    <source>
        <dbReference type="Proteomes" id="UP000316092"/>
    </source>
</evidence>
<dbReference type="OrthoDB" id="65075at2"/>
<protein>
    <recommendedName>
        <fullName evidence="4">DUF1795 domain-containing protein</fullName>
    </recommendedName>
</protein>
<dbReference type="AlphaFoldDB" id="A0A553V7F9"/>
<dbReference type="Proteomes" id="UP000316092">
    <property type="component" value="Unassembled WGS sequence"/>
</dbReference>
<feature type="chain" id="PRO_5022200390" description="DUF1795 domain-containing protein" evidence="1">
    <location>
        <begin position="30"/>
        <end position="181"/>
    </location>
</feature>
<evidence type="ECO:0000313" key="2">
    <source>
        <dbReference type="EMBL" id="TSA88121.1"/>
    </source>
</evidence>
<reference evidence="2 3" key="1">
    <citation type="submission" date="2019-07" db="EMBL/GenBank/DDBJ databases">
        <title>Deinococcus detaillus sp. nov., isolated from humus soil in Antarctica.</title>
        <authorList>
            <person name="Zhang K."/>
        </authorList>
    </citation>
    <scope>NUCLEOTIDE SEQUENCE [LARGE SCALE GENOMIC DNA]</scope>
    <source>
        <strain evidence="2 3">H1</strain>
    </source>
</reference>
<organism evidence="2 3">
    <name type="scientific">Deinococcus detaillensis</name>
    <dbReference type="NCBI Taxonomy" id="2592048"/>
    <lineage>
        <taxon>Bacteria</taxon>
        <taxon>Thermotogati</taxon>
        <taxon>Deinococcota</taxon>
        <taxon>Deinococci</taxon>
        <taxon>Deinococcales</taxon>
        <taxon>Deinococcaceae</taxon>
        <taxon>Deinococcus</taxon>
    </lineage>
</organism>
<gene>
    <name evidence="2" type="ORF">FNU79_02540</name>
</gene>